<proteinExistence type="predicted"/>
<evidence type="ECO:0000313" key="7">
    <source>
        <dbReference type="Proteomes" id="UP000515561"/>
    </source>
</evidence>
<dbReference type="GO" id="GO:0043565">
    <property type="term" value="F:sequence-specific DNA binding"/>
    <property type="evidence" value="ECO:0007669"/>
    <property type="project" value="InterPro"/>
</dbReference>
<dbReference type="SUPFAM" id="SSF46689">
    <property type="entry name" value="Homeodomain-like"/>
    <property type="match status" value="1"/>
</dbReference>
<evidence type="ECO:0000259" key="5">
    <source>
        <dbReference type="PROSITE" id="PS01124"/>
    </source>
</evidence>
<reference evidence="6 7" key="1">
    <citation type="journal article" date="2016" name="Int. J. Syst. Evol. Microbiol.">
        <title>Descriptions of Anaerotaenia torta gen. nov., sp. nov. and Anaerocolumna cellulosilytica gen. nov., sp. nov. isolated from a methanogenic reactor of cattle waste.</title>
        <authorList>
            <person name="Uek A."/>
            <person name="Ohtaki Y."/>
            <person name="Kaku N."/>
            <person name="Ueki K."/>
        </authorList>
    </citation>
    <scope>NUCLEOTIDE SEQUENCE [LARGE SCALE GENOMIC DNA]</scope>
    <source>
        <strain evidence="6 7">SN021</strain>
    </source>
</reference>
<protein>
    <recommendedName>
        <fullName evidence="5">HTH araC/xylS-type domain-containing protein</fullName>
    </recommendedName>
</protein>
<evidence type="ECO:0000256" key="2">
    <source>
        <dbReference type="ARBA" id="ARBA00023125"/>
    </source>
</evidence>
<dbReference type="Pfam" id="PF12833">
    <property type="entry name" value="HTH_18"/>
    <property type="match status" value="1"/>
</dbReference>
<name>A0A6S6QUA0_9FIRM</name>
<dbReference type="PANTHER" id="PTHR43280">
    <property type="entry name" value="ARAC-FAMILY TRANSCRIPTIONAL REGULATOR"/>
    <property type="match status" value="1"/>
</dbReference>
<evidence type="ECO:0000256" key="1">
    <source>
        <dbReference type="ARBA" id="ARBA00023015"/>
    </source>
</evidence>
<feature type="domain" description="HTH araC/xylS-type" evidence="5">
    <location>
        <begin position="617"/>
        <end position="716"/>
    </location>
</feature>
<dbReference type="Gene3D" id="1.10.10.60">
    <property type="entry name" value="Homeodomain-like"/>
    <property type="match status" value="2"/>
</dbReference>
<evidence type="ECO:0000256" key="3">
    <source>
        <dbReference type="ARBA" id="ARBA00023163"/>
    </source>
</evidence>
<organism evidence="6 7">
    <name type="scientific">Anaerocolumna cellulosilytica</name>
    <dbReference type="NCBI Taxonomy" id="433286"/>
    <lineage>
        <taxon>Bacteria</taxon>
        <taxon>Bacillati</taxon>
        <taxon>Bacillota</taxon>
        <taxon>Clostridia</taxon>
        <taxon>Lachnospirales</taxon>
        <taxon>Lachnospiraceae</taxon>
        <taxon>Anaerocolumna</taxon>
    </lineage>
</organism>
<gene>
    <name evidence="6" type="ORF">acsn021_17830</name>
</gene>
<dbReference type="PANTHER" id="PTHR43280:SF2">
    <property type="entry name" value="HTH-TYPE TRANSCRIPTIONAL REGULATOR EXSA"/>
    <property type="match status" value="1"/>
</dbReference>
<feature type="transmembrane region" description="Helical" evidence="4">
    <location>
        <begin position="247"/>
        <end position="268"/>
    </location>
</feature>
<keyword evidence="4" id="KW-0472">Membrane</keyword>
<dbReference type="SMART" id="SM00342">
    <property type="entry name" value="HTH_ARAC"/>
    <property type="match status" value="1"/>
</dbReference>
<dbReference type="InterPro" id="IPR018062">
    <property type="entry name" value="HTH_AraC-typ_CS"/>
</dbReference>
<evidence type="ECO:0000313" key="6">
    <source>
        <dbReference type="EMBL" id="BCJ94214.1"/>
    </source>
</evidence>
<keyword evidence="3" id="KW-0804">Transcription</keyword>
<keyword evidence="4" id="KW-1133">Transmembrane helix</keyword>
<dbReference type="InterPro" id="IPR009057">
    <property type="entry name" value="Homeodomain-like_sf"/>
</dbReference>
<dbReference type="AlphaFoldDB" id="A0A6S6QUA0"/>
<dbReference type="GO" id="GO:0003700">
    <property type="term" value="F:DNA-binding transcription factor activity"/>
    <property type="evidence" value="ECO:0007669"/>
    <property type="project" value="InterPro"/>
</dbReference>
<keyword evidence="4" id="KW-0812">Transmembrane</keyword>
<dbReference type="InterPro" id="IPR018060">
    <property type="entry name" value="HTH_AraC"/>
</dbReference>
<evidence type="ECO:0000256" key="4">
    <source>
        <dbReference type="SAM" id="Phobius"/>
    </source>
</evidence>
<dbReference type="PROSITE" id="PS00041">
    <property type="entry name" value="HTH_ARAC_FAMILY_1"/>
    <property type="match status" value="1"/>
</dbReference>
<dbReference type="KEGG" id="acel:acsn021_17830"/>
<keyword evidence="2" id="KW-0238">DNA-binding</keyword>
<sequence length="719" mass="82013">MNASSNSLYQFFGVVDSSLAELAQINISLLNSSLTKQYSYHTREELEYPLFDSYELKEFLKPFKQGNIDDIFLYYPHLEKIAALNGCLDPATFYEAYYKDMLTGEQFSDILSSPYKSLKPTLLALNSDIRNAALAVLVSQRYPGGEEMISLVSFNKNSLKKLFQSADFHSKSTLMIFDNQHKLLASSQDINTDFNLSGYEGGNTLYYDTFGAEHYVIQVFASRTADCIYVSATPSSAFWSKLTHIRFVVIVSSLFCMLFSFITAYFLAKQNYSPITSILNTISNKTVYVNTSKDNEIVFINNVLKNCLEEIHQLNNRLGTKEARERQDFLLHALQDNYPPNDPSLDDIFLQHHITLLSDRFGVLLIQIEEIDRHMIPYIQEDSPALLSFILANVSLELCASKHQGFLVNIAPMQYACIVNFNRDCELNDALSYVNFIAKECSLFIQKHYGIYTTMAISNIHSGLSDMHTAYTEALHTLKYRFQYGKNSIISYSSIQNKAFHYNNASDSKSAQIIMAYIKRKKDCNCGKDVVGEILSLANIRENSALESLEFFRYDTVNSLSKIIFESQLKQLEEKNQFTKQLLKAESFQEFLDILIKTLDILRNYNDTIKISNTICDRAAAFIETNYMDYNINNTTIGDTLNISPSYLSQMFREQKNITLMEYLYKIRIKKAKELLTNNGLTLDVVAAKTGFLSSSTLIKVFKKSEGITPGAYRKLIQP</sequence>
<accession>A0A6S6QUA0</accession>
<dbReference type="PROSITE" id="PS01124">
    <property type="entry name" value="HTH_ARAC_FAMILY_2"/>
    <property type="match status" value="1"/>
</dbReference>
<dbReference type="EMBL" id="AP023367">
    <property type="protein sequence ID" value="BCJ94214.1"/>
    <property type="molecule type" value="Genomic_DNA"/>
</dbReference>
<keyword evidence="1" id="KW-0805">Transcription regulation</keyword>
<keyword evidence="7" id="KW-1185">Reference proteome</keyword>
<dbReference type="Proteomes" id="UP000515561">
    <property type="component" value="Chromosome"/>
</dbReference>